<gene>
    <name evidence="1" type="ORF">DARMORV10_A04P23140.1</name>
</gene>
<dbReference type="Proteomes" id="UP001295469">
    <property type="component" value="Chromosome A04"/>
</dbReference>
<organism evidence="1">
    <name type="scientific">Brassica napus</name>
    <name type="common">Rape</name>
    <dbReference type="NCBI Taxonomy" id="3708"/>
    <lineage>
        <taxon>Eukaryota</taxon>
        <taxon>Viridiplantae</taxon>
        <taxon>Streptophyta</taxon>
        <taxon>Embryophyta</taxon>
        <taxon>Tracheophyta</taxon>
        <taxon>Spermatophyta</taxon>
        <taxon>Magnoliopsida</taxon>
        <taxon>eudicotyledons</taxon>
        <taxon>Gunneridae</taxon>
        <taxon>Pentapetalae</taxon>
        <taxon>rosids</taxon>
        <taxon>malvids</taxon>
        <taxon>Brassicales</taxon>
        <taxon>Brassicaceae</taxon>
        <taxon>Brassiceae</taxon>
        <taxon>Brassica</taxon>
    </lineage>
</organism>
<proteinExistence type="predicted"/>
<accession>A0A817B4X8</accession>
<dbReference type="EMBL" id="HG994358">
    <property type="protein sequence ID" value="CAF2285460.1"/>
    <property type="molecule type" value="Genomic_DNA"/>
</dbReference>
<evidence type="ECO:0000313" key="1">
    <source>
        <dbReference type="EMBL" id="CAF2285460.1"/>
    </source>
</evidence>
<protein>
    <submittedName>
        <fullName evidence="1">(rape) hypothetical protein</fullName>
    </submittedName>
</protein>
<name>A0A817B4X8_BRANA</name>
<dbReference type="SMR" id="A0A817B4X8"/>
<dbReference type="AlphaFoldDB" id="A0A817B4X8"/>
<sequence length="103" mass="11255">MIYTLNPINLSTKETFFCKHNESGYNGFLSLMCSGASGGVRVETARAPLHFVLVMAVRNIGFGAKFKQAIVIRSPGARLDVSFRKFASDYNKSAAWSSSQPTS</sequence>
<reference evidence="1" key="1">
    <citation type="submission" date="2021-01" db="EMBL/GenBank/DDBJ databases">
        <authorList>
            <consortium name="Genoscope - CEA"/>
            <person name="William W."/>
        </authorList>
    </citation>
    <scope>NUCLEOTIDE SEQUENCE</scope>
</reference>